<dbReference type="AlphaFoldDB" id="A0A9N9EA14"/>
<feature type="non-terminal residue" evidence="2">
    <location>
        <position position="1"/>
    </location>
</feature>
<evidence type="ECO:0000313" key="2">
    <source>
        <dbReference type="EMBL" id="CAG8666289.1"/>
    </source>
</evidence>
<organism evidence="2 3">
    <name type="scientific">Ambispora gerdemannii</name>
    <dbReference type="NCBI Taxonomy" id="144530"/>
    <lineage>
        <taxon>Eukaryota</taxon>
        <taxon>Fungi</taxon>
        <taxon>Fungi incertae sedis</taxon>
        <taxon>Mucoromycota</taxon>
        <taxon>Glomeromycotina</taxon>
        <taxon>Glomeromycetes</taxon>
        <taxon>Archaeosporales</taxon>
        <taxon>Ambisporaceae</taxon>
        <taxon>Ambispora</taxon>
    </lineage>
</organism>
<proteinExistence type="predicted"/>
<protein>
    <submittedName>
        <fullName evidence="2">898_t:CDS:1</fullName>
    </submittedName>
</protein>
<comment type="caution">
    <text evidence="2">The sequence shown here is derived from an EMBL/GenBank/DDBJ whole genome shotgun (WGS) entry which is preliminary data.</text>
</comment>
<accession>A0A9N9EA14</accession>
<sequence>IDNRKDMTTMNTKEGNSGNMNTNLTTTMITDTLEENAYATESFDQNFNKLSY</sequence>
<feature type="compositionally biased region" description="Polar residues" evidence="1">
    <location>
        <begin position="8"/>
        <end position="18"/>
    </location>
</feature>
<evidence type="ECO:0000256" key="1">
    <source>
        <dbReference type="SAM" id="MobiDB-lite"/>
    </source>
</evidence>
<reference evidence="2" key="1">
    <citation type="submission" date="2021-06" db="EMBL/GenBank/DDBJ databases">
        <authorList>
            <person name="Kallberg Y."/>
            <person name="Tangrot J."/>
            <person name="Rosling A."/>
        </authorList>
    </citation>
    <scope>NUCLEOTIDE SEQUENCE</scope>
    <source>
        <strain evidence="2">MT106</strain>
    </source>
</reference>
<dbReference type="EMBL" id="CAJVPL010006780">
    <property type="protein sequence ID" value="CAG8666289.1"/>
    <property type="molecule type" value="Genomic_DNA"/>
</dbReference>
<evidence type="ECO:0000313" key="3">
    <source>
        <dbReference type="Proteomes" id="UP000789831"/>
    </source>
</evidence>
<name>A0A9N9EA14_9GLOM</name>
<keyword evidence="3" id="KW-1185">Reference proteome</keyword>
<dbReference type="Proteomes" id="UP000789831">
    <property type="component" value="Unassembled WGS sequence"/>
</dbReference>
<feature type="region of interest" description="Disordered" evidence="1">
    <location>
        <begin position="1"/>
        <end position="23"/>
    </location>
</feature>
<gene>
    <name evidence="2" type="ORF">AGERDE_LOCUS12053</name>
</gene>